<comment type="caution">
    <text evidence="2">The sequence shown here is derived from an EMBL/GenBank/DDBJ whole genome shotgun (WGS) entry which is preliminary data.</text>
</comment>
<evidence type="ECO:0000313" key="3">
    <source>
        <dbReference type="Proteomes" id="UP000007978"/>
    </source>
</evidence>
<accession>K3VZR3</accession>
<dbReference type="KEGG" id="fpu:FPSE_06896"/>
<sequence>MSETTENTTTESPKTEKPTAENPTTENPTTENPTTENPTTETVDASTTDTGKEPPLQLNYNVWCPKCEMLVSQGKCSRCGRMNMIGGLEKVDSVT</sequence>
<feature type="region of interest" description="Disordered" evidence="1">
    <location>
        <begin position="1"/>
        <end position="58"/>
    </location>
</feature>
<gene>
    <name evidence="2" type="ORF">FPSE_06896</name>
</gene>
<proteinExistence type="predicted"/>
<feature type="compositionally biased region" description="Low complexity" evidence="1">
    <location>
        <begin position="1"/>
        <end position="12"/>
    </location>
</feature>
<dbReference type="EMBL" id="AFNW01000187">
    <property type="protein sequence ID" value="EKJ72850.1"/>
    <property type="molecule type" value="Genomic_DNA"/>
</dbReference>
<dbReference type="OrthoDB" id="10574505at2759"/>
<organism evidence="2 3">
    <name type="scientific">Fusarium pseudograminearum (strain CS3096)</name>
    <name type="common">Wheat and barley crown-rot fungus</name>
    <dbReference type="NCBI Taxonomy" id="1028729"/>
    <lineage>
        <taxon>Eukaryota</taxon>
        <taxon>Fungi</taxon>
        <taxon>Dikarya</taxon>
        <taxon>Ascomycota</taxon>
        <taxon>Pezizomycotina</taxon>
        <taxon>Sordariomycetes</taxon>
        <taxon>Hypocreomycetidae</taxon>
        <taxon>Hypocreales</taxon>
        <taxon>Nectriaceae</taxon>
        <taxon>Fusarium</taxon>
    </lineage>
</organism>
<dbReference type="GeneID" id="20365514"/>
<evidence type="ECO:0000256" key="1">
    <source>
        <dbReference type="SAM" id="MobiDB-lite"/>
    </source>
</evidence>
<keyword evidence="3" id="KW-1185">Reference proteome</keyword>
<dbReference type="HOGENOM" id="CLU_2372909_0_0_1"/>
<dbReference type="AlphaFoldDB" id="K3VZR3"/>
<dbReference type="RefSeq" id="XP_009258289.1">
    <property type="nucleotide sequence ID" value="XM_009260014.1"/>
</dbReference>
<dbReference type="Proteomes" id="UP000007978">
    <property type="component" value="Chromosome 1"/>
</dbReference>
<name>K3VZR3_FUSPC</name>
<reference evidence="2 3" key="1">
    <citation type="journal article" date="2012" name="PLoS Pathog.">
        <title>Comparative pathogenomics reveals horizontally acquired novel virulence genes in fungi infecting cereal hosts.</title>
        <authorList>
            <person name="Gardiner D.M."/>
            <person name="McDonald M.C."/>
            <person name="Covarelli L."/>
            <person name="Solomon P.S."/>
            <person name="Rusu A.G."/>
            <person name="Marshall M."/>
            <person name="Kazan K."/>
            <person name="Chakraborty S."/>
            <person name="McDonald B.A."/>
            <person name="Manners J.M."/>
        </authorList>
    </citation>
    <scope>NUCLEOTIDE SEQUENCE [LARGE SCALE GENOMIC DNA]</scope>
    <source>
        <strain evidence="2 3">CS3096</strain>
    </source>
</reference>
<feature type="compositionally biased region" description="Low complexity" evidence="1">
    <location>
        <begin position="20"/>
        <end position="49"/>
    </location>
</feature>
<protein>
    <submittedName>
        <fullName evidence="2">Uncharacterized protein</fullName>
    </submittedName>
</protein>
<evidence type="ECO:0000313" key="2">
    <source>
        <dbReference type="EMBL" id="EKJ72850.1"/>
    </source>
</evidence>